<feature type="compositionally biased region" description="Polar residues" evidence="1">
    <location>
        <begin position="210"/>
        <end position="240"/>
    </location>
</feature>
<feature type="compositionally biased region" description="Low complexity" evidence="1">
    <location>
        <begin position="270"/>
        <end position="286"/>
    </location>
</feature>
<feature type="region of interest" description="Disordered" evidence="1">
    <location>
        <begin position="298"/>
        <end position="317"/>
    </location>
</feature>
<name>A0A9P8TMP0_WICPI</name>
<feature type="compositionally biased region" description="Low complexity" evidence="1">
    <location>
        <begin position="116"/>
        <end position="128"/>
    </location>
</feature>
<evidence type="ECO:0000256" key="1">
    <source>
        <dbReference type="SAM" id="MobiDB-lite"/>
    </source>
</evidence>
<feature type="compositionally biased region" description="Polar residues" evidence="1">
    <location>
        <begin position="129"/>
        <end position="142"/>
    </location>
</feature>
<feature type="region of interest" description="Disordered" evidence="1">
    <location>
        <begin position="21"/>
        <end position="50"/>
    </location>
</feature>
<accession>A0A9P8TMP0</accession>
<dbReference type="EMBL" id="JAEUBG010002596">
    <property type="protein sequence ID" value="KAH3684350.1"/>
    <property type="molecule type" value="Genomic_DNA"/>
</dbReference>
<organism evidence="2 3">
    <name type="scientific">Wickerhamomyces pijperi</name>
    <name type="common">Yeast</name>
    <name type="synonym">Pichia pijperi</name>
    <dbReference type="NCBI Taxonomy" id="599730"/>
    <lineage>
        <taxon>Eukaryota</taxon>
        <taxon>Fungi</taxon>
        <taxon>Dikarya</taxon>
        <taxon>Ascomycota</taxon>
        <taxon>Saccharomycotina</taxon>
        <taxon>Saccharomycetes</taxon>
        <taxon>Phaffomycetales</taxon>
        <taxon>Wickerhamomycetaceae</taxon>
        <taxon>Wickerhamomyces</taxon>
    </lineage>
</organism>
<feature type="region of interest" description="Disordered" evidence="1">
    <location>
        <begin position="385"/>
        <end position="406"/>
    </location>
</feature>
<reference evidence="2" key="1">
    <citation type="journal article" date="2021" name="Open Biol.">
        <title>Shared evolutionary footprints suggest mitochondrial oxidative damage underlies multiple complex I losses in fungi.</title>
        <authorList>
            <person name="Schikora-Tamarit M.A."/>
            <person name="Marcet-Houben M."/>
            <person name="Nosek J."/>
            <person name="Gabaldon T."/>
        </authorList>
    </citation>
    <scope>NUCLEOTIDE SEQUENCE</scope>
    <source>
        <strain evidence="2">CBS2887</strain>
    </source>
</reference>
<evidence type="ECO:0000313" key="2">
    <source>
        <dbReference type="EMBL" id="KAH3684350.1"/>
    </source>
</evidence>
<keyword evidence="3" id="KW-1185">Reference proteome</keyword>
<dbReference type="Proteomes" id="UP000774326">
    <property type="component" value="Unassembled WGS sequence"/>
</dbReference>
<sequence length="406" mass="43895">MYNSSNNNNNSKLIHPLFTTKHSSSTRRMSTCSNVMSSPTSSSSSSARSESISYPTQFSLNQILEEESGALGNDFEIPFDARNIKDSRSSSMSSTVSSVSTSFNTFLMDEQQFAMNQQQQPQHNTRNNSTNTVVQPSNTDNVMSSPKLVDQGTMLVPSLSTISLLSLNANTNTNSPEQQLAQLSSLEYNSPTAVLRPSLNSSTEQFLMTATTKASHSSRGSSFSNQSTATNNFTSQQTQQHFHKQRHPSFTNYYSSSSSHKIRRPSLPQSTATATSANTSVSTATTINSPSMPIVMLNPQTPHITPSSLNNSPSGYLLNQTALPSSLQRTPTLSRVNTGVNANTVNDSQTNYKGMTIRSPKLNPIYSDVPMTPLTLNTPLQLSRMDNESTVSGGSGAGTSSYLTST</sequence>
<gene>
    <name evidence="2" type="ORF">WICPIJ_004678</name>
</gene>
<protein>
    <submittedName>
        <fullName evidence="2">Uncharacterized protein</fullName>
    </submittedName>
</protein>
<dbReference type="AlphaFoldDB" id="A0A9P8TMP0"/>
<comment type="caution">
    <text evidence="2">The sequence shown here is derived from an EMBL/GenBank/DDBJ whole genome shotgun (WGS) entry which is preliminary data.</text>
</comment>
<feature type="region of interest" description="Disordered" evidence="1">
    <location>
        <begin position="210"/>
        <end position="293"/>
    </location>
</feature>
<feature type="region of interest" description="Disordered" evidence="1">
    <location>
        <begin position="116"/>
        <end position="142"/>
    </location>
</feature>
<feature type="compositionally biased region" description="Low complexity" evidence="1">
    <location>
        <begin position="30"/>
        <end position="50"/>
    </location>
</feature>
<reference evidence="2" key="2">
    <citation type="submission" date="2021-01" db="EMBL/GenBank/DDBJ databases">
        <authorList>
            <person name="Schikora-Tamarit M.A."/>
        </authorList>
    </citation>
    <scope>NUCLEOTIDE SEQUENCE</scope>
    <source>
        <strain evidence="2">CBS2887</strain>
    </source>
</reference>
<dbReference type="OrthoDB" id="10672367at2759"/>
<proteinExistence type="predicted"/>
<evidence type="ECO:0000313" key="3">
    <source>
        <dbReference type="Proteomes" id="UP000774326"/>
    </source>
</evidence>